<dbReference type="RefSeq" id="WP_345552615.1">
    <property type="nucleotide sequence ID" value="NZ_BAAAZA010000021.1"/>
</dbReference>
<name>A0ABP7KQA6_9ACTN</name>
<dbReference type="EMBL" id="BAAAZA010000021">
    <property type="protein sequence ID" value="GAA3885395.1"/>
    <property type="molecule type" value="Genomic_DNA"/>
</dbReference>
<keyword evidence="4" id="KW-1185">Reference proteome</keyword>
<sequence>MSDYNKGRKAPGTNTNDSTRPPGMNEIVAQGHRPANGHLIPAAATGSGIDLRNLVAEYTETNNPYLNHGVQKEIRKAIKSGKHLAISVVPHYRNSSSGIPTEIDTTTERLKTER</sequence>
<feature type="domain" description="Type VII secretion system protein EssD-like" evidence="2">
    <location>
        <begin position="15"/>
        <end position="107"/>
    </location>
</feature>
<dbReference type="InterPro" id="IPR044929">
    <property type="entry name" value="DNA/RNA_non-sp_Endonuclease_sf"/>
</dbReference>
<evidence type="ECO:0000313" key="4">
    <source>
        <dbReference type="Proteomes" id="UP001501563"/>
    </source>
</evidence>
<feature type="region of interest" description="Disordered" evidence="1">
    <location>
        <begin position="93"/>
        <end position="114"/>
    </location>
</feature>
<accession>A0ABP7KQA6</accession>
<dbReference type="Gene3D" id="3.40.570.10">
    <property type="entry name" value="Extracellular Endonuclease, subunit A"/>
    <property type="match status" value="1"/>
</dbReference>
<proteinExistence type="predicted"/>
<reference evidence="4" key="1">
    <citation type="journal article" date="2019" name="Int. J. Syst. Evol. Microbiol.">
        <title>The Global Catalogue of Microorganisms (GCM) 10K type strain sequencing project: providing services to taxonomists for standard genome sequencing and annotation.</title>
        <authorList>
            <consortium name="The Broad Institute Genomics Platform"/>
            <consortium name="The Broad Institute Genome Sequencing Center for Infectious Disease"/>
            <person name="Wu L."/>
            <person name="Ma J."/>
        </authorList>
    </citation>
    <scope>NUCLEOTIDE SEQUENCE [LARGE SCALE GENOMIC DNA]</scope>
    <source>
        <strain evidence="4">JCM 16578</strain>
    </source>
</reference>
<gene>
    <name evidence="3" type="ORF">GCM10022207_60940</name>
</gene>
<dbReference type="Pfam" id="PF13930">
    <property type="entry name" value="Endonuclea_NS_2"/>
    <property type="match status" value="1"/>
</dbReference>
<organism evidence="3 4">
    <name type="scientific">Streptomyces lannensis</name>
    <dbReference type="NCBI Taxonomy" id="766498"/>
    <lineage>
        <taxon>Bacteria</taxon>
        <taxon>Bacillati</taxon>
        <taxon>Actinomycetota</taxon>
        <taxon>Actinomycetes</taxon>
        <taxon>Kitasatosporales</taxon>
        <taxon>Streptomycetaceae</taxon>
        <taxon>Streptomyces</taxon>
    </lineage>
</organism>
<protein>
    <recommendedName>
        <fullName evidence="2">Type VII secretion system protein EssD-like domain-containing protein</fullName>
    </recommendedName>
</protein>
<evidence type="ECO:0000256" key="1">
    <source>
        <dbReference type="SAM" id="MobiDB-lite"/>
    </source>
</evidence>
<evidence type="ECO:0000259" key="2">
    <source>
        <dbReference type="Pfam" id="PF13930"/>
    </source>
</evidence>
<dbReference type="Proteomes" id="UP001501563">
    <property type="component" value="Unassembled WGS sequence"/>
</dbReference>
<evidence type="ECO:0000313" key="3">
    <source>
        <dbReference type="EMBL" id="GAA3885395.1"/>
    </source>
</evidence>
<comment type="caution">
    <text evidence="3">The sequence shown here is derived from an EMBL/GenBank/DDBJ whole genome shotgun (WGS) entry which is preliminary data.</text>
</comment>
<feature type="region of interest" description="Disordered" evidence="1">
    <location>
        <begin position="1"/>
        <end position="30"/>
    </location>
</feature>
<dbReference type="InterPro" id="IPR044927">
    <property type="entry name" value="Endonuclea_NS_2"/>
</dbReference>